<feature type="transmembrane region" description="Helical" evidence="7">
    <location>
        <begin position="317"/>
        <end position="342"/>
    </location>
</feature>
<accession>A0A7R8VDS8</accession>
<proteinExistence type="inferred from homology"/>
<dbReference type="GO" id="GO:0070778">
    <property type="term" value="P:L-aspartate transmembrane transport"/>
    <property type="evidence" value="ECO:0007669"/>
    <property type="project" value="TreeGrafter"/>
</dbReference>
<feature type="transmembrane region" description="Helical" evidence="7">
    <location>
        <begin position="429"/>
        <end position="454"/>
    </location>
</feature>
<dbReference type="Pfam" id="PF00375">
    <property type="entry name" value="SDF"/>
    <property type="match status" value="2"/>
</dbReference>
<comment type="similarity">
    <text evidence="2 7">Belongs to the dicarboxylate/amino acid:cation symporter (DAACS) (TC 2.A.23) family.</text>
</comment>
<sequence length="588" mass="63198">MSSLGAQVHDSLAAVGRAITGLNNKGNREDQQTDGQDASEIGSGGEDDDKQAVIPVPEPKTPSVQPSIVYQVLTWMRQNLLLVLTIASVLVGVAIGFLGRLARLSDGSIMLVSFPGEILMRLLKMFILPLIISSLVSGTITLPTSSSSYVTPLRTDSKGMAQLDARCSGRMGMRALIYYITTTVLAAIVGILMVLMIHPGDPRIKTQVEGASTRQDVSTLDAILDIVRNLFPDNLMQACFQQVQTTYKKVPQALVFHSPNNSGVTTPDFIMKRSLVYKDGTNVMGMIVFCLAFGLLAGQMGPKGRLMVDFFVVLNDIIMKLVGVVMWYSPFGILCLIAGKIMSIENLATTAQQLGLYMITVILGLMIHAIITLPGIYFFFTRKNPAVFFQGMLQAWVTALGTASSAATLPVTFQCLEENNMIDKRVTRFVVAVGATVNMDGTALYEAVAAIFIAQMNGIPLGIGEVITVSLTATLASIGAASIPSAALITMLLVLSALGLPTEDISLLFAVDWLLDRIRTSINVLGDGFGAGIVYHLSKDELDKMDAERNADLTECGLAPAPSPRHKAEVIIPEEDYVSTPAVVETKM</sequence>
<feature type="transmembrane region" description="Helical" evidence="7">
    <location>
        <begin position="280"/>
        <end position="297"/>
    </location>
</feature>
<evidence type="ECO:0000256" key="1">
    <source>
        <dbReference type="ARBA" id="ARBA00004141"/>
    </source>
</evidence>
<feature type="transmembrane region" description="Helical" evidence="7">
    <location>
        <begin position="386"/>
        <end position="409"/>
    </location>
</feature>
<keyword evidence="3 7" id="KW-0813">Transport</keyword>
<keyword evidence="7" id="KW-0769">Symport</keyword>
<dbReference type="InterPro" id="IPR050746">
    <property type="entry name" value="DAACS"/>
</dbReference>
<organism evidence="9">
    <name type="scientific">Timema douglasi</name>
    <name type="common">Walking stick</name>
    <dbReference type="NCBI Taxonomy" id="61478"/>
    <lineage>
        <taxon>Eukaryota</taxon>
        <taxon>Metazoa</taxon>
        <taxon>Ecdysozoa</taxon>
        <taxon>Arthropoda</taxon>
        <taxon>Hexapoda</taxon>
        <taxon>Insecta</taxon>
        <taxon>Pterygota</taxon>
        <taxon>Neoptera</taxon>
        <taxon>Polyneoptera</taxon>
        <taxon>Phasmatodea</taxon>
        <taxon>Timematodea</taxon>
        <taxon>Timematoidea</taxon>
        <taxon>Timematidae</taxon>
        <taxon>Timema</taxon>
    </lineage>
</organism>
<feature type="transmembrane region" description="Helical" evidence="7">
    <location>
        <begin position="80"/>
        <end position="101"/>
    </location>
</feature>
<feature type="region of interest" description="Disordered" evidence="8">
    <location>
        <begin position="22"/>
        <end position="62"/>
    </location>
</feature>
<feature type="transmembrane region" description="Helical" evidence="7">
    <location>
        <begin position="354"/>
        <end position="380"/>
    </location>
</feature>
<keyword evidence="5 7" id="KW-1133">Transmembrane helix</keyword>
<feature type="transmembrane region" description="Helical" evidence="7">
    <location>
        <begin position="474"/>
        <end position="500"/>
    </location>
</feature>
<evidence type="ECO:0000256" key="5">
    <source>
        <dbReference type="ARBA" id="ARBA00022989"/>
    </source>
</evidence>
<evidence type="ECO:0000256" key="7">
    <source>
        <dbReference type="RuleBase" id="RU361216"/>
    </source>
</evidence>
<evidence type="ECO:0000256" key="8">
    <source>
        <dbReference type="SAM" id="MobiDB-lite"/>
    </source>
</evidence>
<evidence type="ECO:0000313" key="9">
    <source>
        <dbReference type="EMBL" id="CAD7196593.1"/>
    </source>
</evidence>
<gene>
    <name evidence="9" type="ORF">TDIB3V08_LOCUS2934</name>
</gene>
<dbReference type="PANTHER" id="PTHR11958">
    <property type="entry name" value="SODIUM/DICARBOXYLATE SYMPORTER-RELATED"/>
    <property type="match status" value="1"/>
</dbReference>
<keyword evidence="6 7" id="KW-0472">Membrane</keyword>
<dbReference type="AlphaFoldDB" id="A0A7R8VDS8"/>
<feature type="transmembrane region" description="Helical" evidence="7">
    <location>
        <begin position="122"/>
        <end position="142"/>
    </location>
</feature>
<dbReference type="EMBL" id="OA565233">
    <property type="protein sequence ID" value="CAD7196593.1"/>
    <property type="molecule type" value="Genomic_DNA"/>
</dbReference>
<dbReference type="PANTHER" id="PTHR11958:SF99">
    <property type="entry name" value="SODIUM-DEPENDENT EXCITATORY AMINO ACID TRANSPORTER GLT-6-RELATED"/>
    <property type="match status" value="1"/>
</dbReference>
<dbReference type="PRINTS" id="PR00173">
    <property type="entry name" value="EDTRNSPORT"/>
</dbReference>
<name>A0A7R8VDS8_TIMDO</name>
<dbReference type="Gene3D" id="1.10.3860.10">
    <property type="entry name" value="Sodium:dicarboxylate symporter"/>
    <property type="match status" value="1"/>
</dbReference>
<dbReference type="InterPro" id="IPR001991">
    <property type="entry name" value="Na-dicarboxylate_symporter"/>
</dbReference>
<dbReference type="GO" id="GO:0098712">
    <property type="term" value="P:L-glutamate import across plasma membrane"/>
    <property type="evidence" value="ECO:0007669"/>
    <property type="project" value="TreeGrafter"/>
</dbReference>
<dbReference type="InterPro" id="IPR036458">
    <property type="entry name" value="Na:dicarbo_symporter_sf"/>
</dbReference>
<protein>
    <recommendedName>
        <fullName evidence="7">Amino acid transporter</fullName>
    </recommendedName>
</protein>
<evidence type="ECO:0000256" key="3">
    <source>
        <dbReference type="ARBA" id="ARBA00022448"/>
    </source>
</evidence>
<dbReference type="SUPFAM" id="SSF118215">
    <property type="entry name" value="Proton glutamate symport protein"/>
    <property type="match status" value="1"/>
</dbReference>
<dbReference type="GO" id="GO:0005313">
    <property type="term" value="F:L-glutamate transmembrane transporter activity"/>
    <property type="evidence" value="ECO:0007669"/>
    <property type="project" value="TreeGrafter"/>
</dbReference>
<feature type="transmembrane region" description="Helical" evidence="7">
    <location>
        <begin position="176"/>
        <end position="197"/>
    </location>
</feature>
<keyword evidence="4 7" id="KW-0812">Transmembrane</keyword>
<comment type="subcellular location">
    <subcellularLocation>
        <location evidence="1 7">Membrane</location>
        <topology evidence="1 7">Multi-pass membrane protein</topology>
    </subcellularLocation>
</comment>
<evidence type="ECO:0000256" key="4">
    <source>
        <dbReference type="ARBA" id="ARBA00022692"/>
    </source>
</evidence>
<evidence type="ECO:0000256" key="6">
    <source>
        <dbReference type="ARBA" id="ARBA00023136"/>
    </source>
</evidence>
<dbReference type="GO" id="GO:0015501">
    <property type="term" value="F:glutamate:sodium symporter activity"/>
    <property type="evidence" value="ECO:0007669"/>
    <property type="project" value="TreeGrafter"/>
</dbReference>
<evidence type="ECO:0000256" key="2">
    <source>
        <dbReference type="ARBA" id="ARBA00006148"/>
    </source>
</evidence>
<dbReference type="GO" id="GO:0005886">
    <property type="term" value="C:plasma membrane"/>
    <property type="evidence" value="ECO:0007669"/>
    <property type="project" value="TreeGrafter"/>
</dbReference>
<reference evidence="9" key="1">
    <citation type="submission" date="2020-11" db="EMBL/GenBank/DDBJ databases">
        <authorList>
            <person name="Tran Van P."/>
        </authorList>
    </citation>
    <scope>NUCLEOTIDE SEQUENCE</scope>
</reference>
<dbReference type="GO" id="GO:0015175">
    <property type="term" value="F:neutral L-amino acid transmembrane transporter activity"/>
    <property type="evidence" value="ECO:0007669"/>
    <property type="project" value="TreeGrafter"/>
</dbReference>